<proteinExistence type="predicted"/>
<dbReference type="EMBL" id="BAQW01000008">
    <property type="protein sequence ID" value="GBR12975.1"/>
    <property type="molecule type" value="Genomic_DNA"/>
</dbReference>
<accession>A0ABQ0QCM2</accession>
<reference evidence="1" key="1">
    <citation type="submission" date="2013-04" db="EMBL/GenBank/DDBJ databases">
        <title>The genome sequencing project of 58 acetic acid bacteria.</title>
        <authorList>
            <person name="Okamoto-Kainuma A."/>
            <person name="Ishikawa M."/>
            <person name="Umino S."/>
            <person name="Koizumi Y."/>
            <person name="Shiwa Y."/>
            <person name="Yoshikawa H."/>
            <person name="Matsutani M."/>
            <person name="Matsushita K."/>
        </authorList>
    </citation>
    <scope>NUCLEOTIDE SEQUENCE</scope>
    <source>
        <strain evidence="1">NRIC 0228</strain>
    </source>
</reference>
<evidence type="ECO:0000313" key="1">
    <source>
        <dbReference type="EMBL" id="GBR12975.1"/>
    </source>
</evidence>
<dbReference type="Proteomes" id="UP001061070">
    <property type="component" value="Unassembled WGS sequence"/>
</dbReference>
<comment type="caution">
    <text evidence="1">The sequence shown here is derived from an EMBL/GenBank/DDBJ whole genome shotgun (WGS) entry which is preliminary data.</text>
</comment>
<gene>
    <name evidence="1" type="ORF">AA0228_1878</name>
</gene>
<protein>
    <submittedName>
        <fullName evidence="1">Uncharacterized protein</fullName>
    </submittedName>
</protein>
<name>A0ABQ0QCM2_9PROT</name>
<organism evidence="1 2">
    <name type="scientific">Gluconobacter frateurii NRIC 0228</name>
    <dbReference type="NCBI Taxonomy" id="1307946"/>
    <lineage>
        <taxon>Bacteria</taxon>
        <taxon>Pseudomonadati</taxon>
        <taxon>Pseudomonadota</taxon>
        <taxon>Alphaproteobacteria</taxon>
        <taxon>Acetobacterales</taxon>
        <taxon>Acetobacteraceae</taxon>
        <taxon>Gluconobacter</taxon>
    </lineage>
</organism>
<sequence>MLKYGGIASQMQIAGNQRQCQAGLPHFRATHRHQPVIADECSELVVEYGSRDGKTAPLQISQKRGGENILKAVIFRAFVIPINNPIPWPDTVRTHHGLFDKGMPCKISPVRVWQNGRQCAVQNFVPDLNATCESLIELHCARLMSKRPERNVARTINGTHDCSILDQHHPRPGWNLTRYNWIYIRECQDFPITPPPQRKLLDDDRQETTQQAFPATANNQTLRRKFRRNPIDMPVTGVSGRREWHHLSGIGWCYK</sequence>
<keyword evidence="2" id="KW-1185">Reference proteome</keyword>
<evidence type="ECO:0000313" key="2">
    <source>
        <dbReference type="Proteomes" id="UP001061070"/>
    </source>
</evidence>